<reference evidence="3 4" key="1">
    <citation type="submission" date="2020-05" db="EMBL/GenBank/DDBJ databases">
        <title>Parvularcula mediterraneae sp. nov., isolated from polypropylene straw from shallow seawater of the seashore of Laganas in Zakynthos island, Greece.</title>
        <authorList>
            <person name="Szabo I."/>
            <person name="Al-Omari J."/>
            <person name="Rado J."/>
            <person name="Szerdahelyi G.S."/>
        </authorList>
    </citation>
    <scope>NUCLEOTIDE SEQUENCE [LARGE SCALE GENOMIC DNA]</scope>
    <source>
        <strain evidence="3 4">ZS-1/3</strain>
    </source>
</reference>
<dbReference type="Pfam" id="PF00534">
    <property type="entry name" value="Glycos_transf_1"/>
    <property type="match status" value="1"/>
</dbReference>
<dbReference type="AlphaFoldDB" id="A0A7Y3RMC4"/>
<protein>
    <submittedName>
        <fullName evidence="3">Glycosyltransferase</fullName>
    </submittedName>
</protein>
<evidence type="ECO:0000313" key="4">
    <source>
        <dbReference type="Proteomes" id="UP000536835"/>
    </source>
</evidence>
<dbReference type="Gene3D" id="3.40.50.2000">
    <property type="entry name" value="Glycogen Phosphorylase B"/>
    <property type="match status" value="2"/>
</dbReference>
<organism evidence="3 4">
    <name type="scientific">Parvularcula mediterranea</name>
    <dbReference type="NCBI Taxonomy" id="2732508"/>
    <lineage>
        <taxon>Bacteria</taxon>
        <taxon>Pseudomonadati</taxon>
        <taxon>Pseudomonadota</taxon>
        <taxon>Alphaproteobacteria</taxon>
        <taxon>Parvularculales</taxon>
        <taxon>Parvularculaceae</taxon>
        <taxon>Parvularcula</taxon>
    </lineage>
</organism>
<feature type="region of interest" description="Disordered" evidence="1">
    <location>
        <begin position="1"/>
        <end position="26"/>
    </location>
</feature>
<name>A0A7Y3RMC4_9PROT</name>
<accession>A0A7Y3RMC4</accession>
<dbReference type="SUPFAM" id="SSF53756">
    <property type="entry name" value="UDP-Glycosyltransferase/glycogen phosphorylase"/>
    <property type="match status" value="2"/>
</dbReference>
<comment type="caution">
    <text evidence="3">The sequence shown here is derived from an EMBL/GenBank/DDBJ whole genome shotgun (WGS) entry which is preliminary data.</text>
</comment>
<evidence type="ECO:0000256" key="1">
    <source>
        <dbReference type="SAM" id="MobiDB-lite"/>
    </source>
</evidence>
<evidence type="ECO:0000259" key="2">
    <source>
        <dbReference type="Pfam" id="PF00534"/>
    </source>
</evidence>
<proteinExistence type="predicted"/>
<gene>
    <name evidence="3" type="ORF">HK107_10535</name>
</gene>
<dbReference type="Proteomes" id="UP000536835">
    <property type="component" value="Unassembled WGS sequence"/>
</dbReference>
<sequence length="1187" mass="130339">MKKILSQLQNPFKSVKPAGGAPTTHESVAAEGAAQSLLFEIDEQLSGQIIGWLVANAEKRLSFVIDDEVSVAIELNQRRPDVAVALGVDELCGFATILPRHLFDDRLHEVAVVETDQVSGHFSCLGVRQVRLRASAGAIAYIEYVERHSISGWANVPAGSELVCRVGEGMLEEPLTSPRRDVDNHLLLPTRTAIGFSFPVPATFQWQDDDVVEIVARHNGSELTLGENSLVNAPLAKPSGQIDGLSKDTVFGWATATSQGNFAVRLDGETVLPLNTSIDRPDVAEVFRTGDEAVGFELPLLDGFLDTETVRVELLFVSDSEPIVCDEKILSATISGDVPTPTHQLPARRRRAAVVCWDLAHNPAGRALVLYQILELLFDEVTLIGPMFPRFGTSVWAPIAENENLNIVTGVVDGFSDLEAFANEAASQSFDFVWLCKPRYPTLFIGLTIWERCQPTIMLDIDDYEFAFFKERQINGEASALLSSLRSDQVHLADLAGTTLAHSVIGAFDHVTVSNPSLQSIFGGTIVAHSRDESQFDAALFDRQALRASSGLPIEAKVVVFVGTVRRHKGVLEIARAIGKSSRSDLRLLVAGTFEDDRIREEIEEAACGRAILLSDVSFSELPTVLAMGDLVCLPQDASAETSYYQLPSKVADALAFGMSVLLNDLAPFENLKDIPGVFFRQDDESLEAALDRVLESAIDKERVRETFLSRFSHSSNAMRVSAMTDTGRRRASSFDHATAFPQIMGRTSKHLISKIHRKHVDASQRDLVILWKQVDSGLFGRRVDMVAEYLVRDGHFDRVIIIDHPLSLAGFRDLEKRAASMPLSNASIVLSRFVGKYFGHFDKASLVQRSFVYSNRSEMLFGRRLPSFTELKSSFQAFFDEVGLSAGASLLVCPYVECLDELLAAAKFDAVFADLIDDEREFATTEERRRLVEASYGKAISSSSAVFTNNERMRETFSSFCDAEKIHVVPNGVERHSLSADEVIRVRPSVPGGPVIGYVGNLRDRVDASLISYLARTLPHATIVLVGPTGGNASIEQLAEIENVVLTGALTYEDSTRIAAGFDIAIMPHRINELTGSMNPLKFVLYRELGLPIVSTAVSNLLGGTAEGVILTSDDPKEFTRGVSMMLERLKTGEVKVEPLPSGFYWSARVAEIAEIMGEFTDLKKERQSGLEEEQEQFNTGTFLQA</sequence>
<feature type="region of interest" description="Disordered" evidence="1">
    <location>
        <begin position="1168"/>
        <end position="1187"/>
    </location>
</feature>
<feature type="compositionally biased region" description="Polar residues" evidence="1">
    <location>
        <begin position="1178"/>
        <end position="1187"/>
    </location>
</feature>
<dbReference type="EMBL" id="JABFCX010000003">
    <property type="protein sequence ID" value="NNU16756.1"/>
    <property type="molecule type" value="Genomic_DNA"/>
</dbReference>
<dbReference type="InterPro" id="IPR001296">
    <property type="entry name" value="Glyco_trans_1"/>
</dbReference>
<dbReference type="PANTHER" id="PTHR12526">
    <property type="entry name" value="GLYCOSYLTRANSFERASE"/>
    <property type="match status" value="1"/>
</dbReference>
<evidence type="ECO:0000313" key="3">
    <source>
        <dbReference type="EMBL" id="NNU16756.1"/>
    </source>
</evidence>
<dbReference type="PANTHER" id="PTHR12526:SF600">
    <property type="entry name" value="GLYCOSYL TRANSFERASE GROUP 1"/>
    <property type="match status" value="1"/>
</dbReference>
<dbReference type="GO" id="GO:0016757">
    <property type="term" value="F:glycosyltransferase activity"/>
    <property type="evidence" value="ECO:0007669"/>
    <property type="project" value="InterPro"/>
</dbReference>
<keyword evidence="3" id="KW-0808">Transferase</keyword>
<keyword evidence="4" id="KW-1185">Reference proteome</keyword>
<feature type="compositionally biased region" description="Polar residues" evidence="1">
    <location>
        <begin position="1"/>
        <end position="12"/>
    </location>
</feature>
<feature type="domain" description="Glycosyl transferase family 1" evidence="2">
    <location>
        <begin position="542"/>
        <end position="705"/>
    </location>
</feature>